<organism evidence="2 6">
    <name type="scientific">Campylobacter coli</name>
    <dbReference type="NCBI Taxonomy" id="195"/>
    <lineage>
        <taxon>Bacteria</taxon>
        <taxon>Pseudomonadati</taxon>
        <taxon>Campylobacterota</taxon>
        <taxon>Epsilonproteobacteria</taxon>
        <taxon>Campylobacterales</taxon>
        <taxon>Campylobacteraceae</taxon>
        <taxon>Campylobacter</taxon>
    </lineage>
</organism>
<dbReference type="PROSITE" id="PS51257">
    <property type="entry name" value="PROKAR_LIPOPROTEIN"/>
    <property type="match status" value="1"/>
</dbReference>
<dbReference type="EMBL" id="AACGUZ010000003">
    <property type="protein sequence ID" value="EAK5103106.1"/>
    <property type="molecule type" value="Genomic_DNA"/>
</dbReference>
<evidence type="ECO:0000313" key="1">
    <source>
        <dbReference type="EMBL" id="EAK1509671.1"/>
    </source>
</evidence>
<dbReference type="Proteomes" id="UP000361993">
    <property type="component" value="Unassembled WGS sequence"/>
</dbReference>
<evidence type="ECO:0000313" key="7">
    <source>
        <dbReference type="Proteomes" id="UP000409545"/>
    </source>
</evidence>
<dbReference type="Proteomes" id="UP000409545">
    <property type="component" value="Unassembled WGS sequence"/>
</dbReference>
<dbReference type="STRING" id="195.ATE51_00378"/>
<evidence type="ECO:0000313" key="6">
    <source>
        <dbReference type="Proteomes" id="UP000365807"/>
    </source>
</evidence>
<accession>A0A0Q2Q9Z7</accession>
<evidence type="ECO:0000313" key="4">
    <source>
        <dbReference type="EMBL" id="EAL9204691.1"/>
    </source>
</evidence>
<name>A0A0Q2Q9Z7_CAMCO</name>
<dbReference type="EMBL" id="AACGFG010000005">
    <property type="protein sequence ID" value="EAK4358141.1"/>
    <property type="molecule type" value="Genomic_DNA"/>
</dbReference>
<comment type="caution">
    <text evidence="2">The sequence shown here is derived from an EMBL/GenBank/DDBJ whole genome shotgun (WGS) entry which is preliminary data.</text>
</comment>
<evidence type="ECO:0000313" key="5">
    <source>
        <dbReference type="Proteomes" id="UP000361993"/>
    </source>
</evidence>
<reference evidence="1 5" key="1">
    <citation type="submission" date="2018-05" db="EMBL/GenBank/DDBJ databases">
        <authorList>
            <consortium name="GenomeTrakr network: Whole genome sequencing for foodborne pathogen traceback"/>
        </authorList>
    </citation>
    <scope>NUCLEOTIDE SEQUENCE [LARGE SCALE GENOMIC DNA]</scope>
    <source>
        <strain evidence="1 5">NC_C6016</strain>
    </source>
</reference>
<dbReference type="EMBL" id="AACSIE010000005">
    <property type="protein sequence ID" value="EAL9204691.1"/>
    <property type="molecule type" value="Genomic_DNA"/>
</dbReference>
<protein>
    <recommendedName>
        <fullName evidence="9">Lipoprotein</fullName>
    </recommendedName>
</protein>
<dbReference type="OrthoDB" id="9897031at2"/>
<gene>
    <name evidence="3" type="ORF">B9Q54_02290</name>
    <name evidence="2" type="ORF">C6T04_04220</name>
    <name evidence="1" type="ORF">CJD00_05250</name>
    <name evidence="4" type="ORF">DYU70_05885</name>
</gene>
<evidence type="ECO:0000313" key="8">
    <source>
        <dbReference type="Proteomes" id="UP000411403"/>
    </source>
</evidence>
<reference evidence="2 6" key="2">
    <citation type="submission" date="2018-06" db="EMBL/GenBank/DDBJ databases">
        <authorList>
            <consortium name="NARMS: The National Antimicrobial Resistance Monitoring System"/>
        </authorList>
    </citation>
    <scope>NUCLEOTIDE SEQUENCE [LARGE SCALE GENOMIC DNA]</scope>
    <source>
        <strain evidence="4 8">CVM N17C171</strain>
        <strain evidence="2 6">FSIS11807978</strain>
        <strain evidence="3 7">FSIS1711007</strain>
    </source>
</reference>
<evidence type="ECO:0000313" key="3">
    <source>
        <dbReference type="EMBL" id="EAK5103106.1"/>
    </source>
</evidence>
<dbReference type="AlphaFoldDB" id="A0A0Q2Q9Z7"/>
<sequence>MKKLALALGGIALGACGEKIYKGIKNTWDKLIFKDLITLRKVIKQYEEIEQIYPSYLNDPKFLEFRKTHKYDAEAIHNIKDHLFSDLKKEKLIQIGTTMEAFMEYSDKYLQDDITALKISWRFCAIRLKFDSALLQLQDINKIV</sequence>
<dbReference type="KEGG" id="ccoo:ATE51_00378"/>
<proteinExistence type="predicted"/>
<evidence type="ECO:0008006" key="9">
    <source>
        <dbReference type="Google" id="ProtNLM"/>
    </source>
</evidence>
<evidence type="ECO:0000313" key="2">
    <source>
        <dbReference type="EMBL" id="EAK4358141.1"/>
    </source>
</evidence>
<dbReference type="Proteomes" id="UP000365807">
    <property type="component" value="Unassembled WGS sequence"/>
</dbReference>
<dbReference type="RefSeq" id="WP_002779553.1">
    <property type="nucleotide sequence ID" value="NZ_AANORL020000010.1"/>
</dbReference>
<dbReference type="EMBL" id="AACDUL010000008">
    <property type="protein sequence ID" value="EAK1509671.1"/>
    <property type="molecule type" value="Genomic_DNA"/>
</dbReference>
<dbReference type="Proteomes" id="UP000411403">
    <property type="component" value="Unassembled WGS sequence"/>
</dbReference>